<dbReference type="Pfam" id="PF01852">
    <property type="entry name" value="START"/>
    <property type="match status" value="1"/>
</dbReference>
<dbReference type="PROSITE" id="PS50848">
    <property type="entry name" value="START"/>
    <property type="match status" value="1"/>
</dbReference>
<dbReference type="InterPro" id="IPR042160">
    <property type="entry name" value="HD-Zip_IV"/>
</dbReference>
<sequence length="81" mass="9461">MYAELQQDHQFSSACKAHRLPSECLIQDMPNGYSKVTWVEHWEIEDKVPIHWLYRDLIHSGLAFGAERWLSTMQSCRLPSG</sequence>
<dbReference type="Proteomes" id="UP001632038">
    <property type="component" value="Unassembled WGS sequence"/>
</dbReference>
<dbReference type="EMBL" id="JAVIJP010000032">
    <property type="protein sequence ID" value="KAL3630576.1"/>
    <property type="molecule type" value="Genomic_DNA"/>
</dbReference>
<name>A0ABD3CKW5_9LAMI</name>
<organism evidence="2 3">
    <name type="scientific">Castilleja foliolosa</name>
    <dbReference type="NCBI Taxonomy" id="1961234"/>
    <lineage>
        <taxon>Eukaryota</taxon>
        <taxon>Viridiplantae</taxon>
        <taxon>Streptophyta</taxon>
        <taxon>Embryophyta</taxon>
        <taxon>Tracheophyta</taxon>
        <taxon>Spermatophyta</taxon>
        <taxon>Magnoliopsida</taxon>
        <taxon>eudicotyledons</taxon>
        <taxon>Gunneridae</taxon>
        <taxon>Pentapetalae</taxon>
        <taxon>asterids</taxon>
        <taxon>lamiids</taxon>
        <taxon>Lamiales</taxon>
        <taxon>Orobanchaceae</taxon>
        <taxon>Pedicularideae</taxon>
        <taxon>Castillejinae</taxon>
        <taxon>Castilleja</taxon>
    </lineage>
</organism>
<dbReference type="AlphaFoldDB" id="A0ABD3CKW5"/>
<dbReference type="GO" id="GO:0003677">
    <property type="term" value="F:DNA binding"/>
    <property type="evidence" value="ECO:0007669"/>
    <property type="project" value="UniProtKB-KW"/>
</dbReference>
<reference evidence="3" key="1">
    <citation type="journal article" date="2024" name="IScience">
        <title>Strigolactones Initiate the Formation of Haustorium-like Structures in Castilleja.</title>
        <authorList>
            <person name="Buerger M."/>
            <person name="Peterson D."/>
            <person name="Chory J."/>
        </authorList>
    </citation>
    <scope>NUCLEOTIDE SEQUENCE [LARGE SCALE GENOMIC DNA]</scope>
</reference>
<gene>
    <name evidence="2" type="primary">HDG12</name>
    <name evidence="2" type="ORF">CASFOL_023560</name>
</gene>
<dbReference type="PANTHER" id="PTHR45654">
    <property type="entry name" value="HOMEOBOX-LEUCINE ZIPPER PROTEIN MERISTEM L1"/>
    <property type="match status" value="1"/>
</dbReference>
<evidence type="ECO:0000259" key="1">
    <source>
        <dbReference type="PROSITE" id="PS50848"/>
    </source>
</evidence>
<proteinExistence type="predicted"/>
<keyword evidence="3" id="KW-1185">Reference proteome</keyword>
<evidence type="ECO:0000313" key="3">
    <source>
        <dbReference type="Proteomes" id="UP001632038"/>
    </source>
</evidence>
<dbReference type="SUPFAM" id="SSF55961">
    <property type="entry name" value="Bet v1-like"/>
    <property type="match status" value="1"/>
</dbReference>
<keyword evidence="2" id="KW-0371">Homeobox</keyword>
<feature type="domain" description="START" evidence="1">
    <location>
        <begin position="1"/>
        <end position="74"/>
    </location>
</feature>
<accession>A0ABD3CKW5</accession>
<dbReference type="InterPro" id="IPR002913">
    <property type="entry name" value="START_lipid-bd_dom"/>
</dbReference>
<keyword evidence="2" id="KW-0238">DNA-binding</keyword>
<dbReference type="PANTHER" id="PTHR45654:SF1">
    <property type="entry name" value="HOMEOBOX-LEUCINE ZIPPER PROTEIN HDG11"/>
    <property type="match status" value="1"/>
</dbReference>
<evidence type="ECO:0000313" key="2">
    <source>
        <dbReference type="EMBL" id="KAL3630576.1"/>
    </source>
</evidence>
<protein>
    <submittedName>
        <fullName evidence="2">Homeobox-leucine zipper protein hdg12</fullName>
    </submittedName>
</protein>
<comment type="caution">
    <text evidence="2">The sequence shown here is derived from an EMBL/GenBank/DDBJ whole genome shotgun (WGS) entry which is preliminary data.</text>
</comment>